<comment type="caution">
    <text evidence="1">The sequence shown here is derived from an EMBL/GenBank/DDBJ whole genome shotgun (WGS) entry which is preliminary data.</text>
</comment>
<evidence type="ECO:0000313" key="2">
    <source>
        <dbReference type="Proteomes" id="UP000276133"/>
    </source>
</evidence>
<sequence>MNLNNLQIVFAIDSHTLRQLLNNKFFYIYTKHPYFVILNYCRVELKNQLRNKKNVNVRERGKIFLIFLI</sequence>
<protein>
    <submittedName>
        <fullName evidence="1">Uncharacterized protein</fullName>
    </submittedName>
</protein>
<name>A0A3M7SNN4_BRAPC</name>
<proteinExistence type="predicted"/>
<dbReference type="AlphaFoldDB" id="A0A3M7SNN4"/>
<dbReference type="EMBL" id="REGN01001064">
    <property type="protein sequence ID" value="RNA37302.1"/>
    <property type="molecule type" value="Genomic_DNA"/>
</dbReference>
<keyword evidence="2" id="KW-1185">Reference proteome</keyword>
<reference evidence="1 2" key="1">
    <citation type="journal article" date="2018" name="Sci. Rep.">
        <title>Genomic signatures of local adaptation to the degree of environmental predictability in rotifers.</title>
        <authorList>
            <person name="Franch-Gras L."/>
            <person name="Hahn C."/>
            <person name="Garcia-Roger E.M."/>
            <person name="Carmona M.J."/>
            <person name="Serra M."/>
            <person name="Gomez A."/>
        </authorList>
    </citation>
    <scope>NUCLEOTIDE SEQUENCE [LARGE SCALE GENOMIC DNA]</scope>
    <source>
        <strain evidence="1">HYR1</strain>
    </source>
</reference>
<organism evidence="1 2">
    <name type="scientific">Brachionus plicatilis</name>
    <name type="common">Marine rotifer</name>
    <name type="synonym">Brachionus muelleri</name>
    <dbReference type="NCBI Taxonomy" id="10195"/>
    <lineage>
        <taxon>Eukaryota</taxon>
        <taxon>Metazoa</taxon>
        <taxon>Spiralia</taxon>
        <taxon>Gnathifera</taxon>
        <taxon>Rotifera</taxon>
        <taxon>Eurotatoria</taxon>
        <taxon>Monogononta</taxon>
        <taxon>Pseudotrocha</taxon>
        <taxon>Ploima</taxon>
        <taxon>Brachionidae</taxon>
        <taxon>Brachionus</taxon>
    </lineage>
</organism>
<dbReference type="Proteomes" id="UP000276133">
    <property type="component" value="Unassembled WGS sequence"/>
</dbReference>
<evidence type="ECO:0000313" key="1">
    <source>
        <dbReference type="EMBL" id="RNA37302.1"/>
    </source>
</evidence>
<gene>
    <name evidence="1" type="ORF">BpHYR1_011238</name>
</gene>
<accession>A0A3M7SNN4</accession>